<dbReference type="GO" id="GO:0009117">
    <property type="term" value="P:nucleotide metabolic process"/>
    <property type="evidence" value="ECO:0007669"/>
    <property type="project" value="TreeGrafter"/>
</dbReference>
<evidence type="ECO:0000313" key="4">
    <source>
        <dbReference type="EMBL" id="OGF40009.1"/>
    </source>
</evidence>
<dbReference type="InterPro" id="IPR001310">
    <property type="entry name" value="Histidine_triad_HIT"/>
</dbReference>
<dbReference type="Gene3D" id="3.30.428.10">
    <property type="entry name" value="HIT-like"/>
    <property type="match status" value="1"/>
</dbReference>
<accession>A0A1F5TMD1</accession>
<dbReference type="SUPFAM" id="SSF54197">
    <property type="entry name" value="HIT-like"/>
    <property type="match status" value="1"/>
</dbReference>
<sequence>MSDCVFCKIVKGEISSYKIYEDDSFFAFLDISPRNLGHTLVIPKKHYRWVWDVENIGNYYEVVKDIANAIKRACNTDYIVSTVFGEDVPHAHVWLIPRYKNDGHGDAIDLENVKKFSESEMKNIAKEISQQIKIK</sequence>
<dbReference type="Pfam" id="PF01230">
    <property type="entry name" value="HIT"/>
    <property type="match status" value="1"/>
</dbReference>
<dbReference type="PRINTS" id="PR00332">
    <property type="entry name" value="HISTRIAD"/>
</dbReference>
<dbReference type="InterPro" id="IPR036265">
    <property type="entry name" value="HIT-like_sf"/>
</dbReference>
<dbReference type="GO" id="GO:0003824">
    <property type="term" value="F:catalytic activity"/>
    <property type="evidence" value="ECO:0007669"/>
    <property type="project" value="InterPro"/>
</dbReference>
<evidence type="ECO:0000313" key="5">
    <source>
        <dbReference type="Proteomes" id="UP000177579"/>
    </source>
</evidence>
<comment type="caution">
    <text evidence="4">The sequence shown here is derived from an EMBL/GenBank/DDBJ whole genome shotgun (WGS) entry which is preliminary data.</text>
</comment>
<reference evidence="4 5" key="1">
    <citation type="journal article" date="2016" name="Nat. Commun.">
        <title>Thousands of microbial genomes shed light on interconnected biogeochemical processes in an aquifer system.</title>
        <authorList>
            <person name="Anantharaman K."/>
            <person name="Brown C.T."/>
            <person name="Hug L.A."/>
            <person name="Sharon I."/>
            <person name="Castelle C.J."/>
            <person name="Probst A.J."/>
            <person name="Thomas B.C."/>
            <person name="Singh A."/>
            <person name="Wilkins M.J."/>
            <person name="Karaoz U."/>
            <person name="Brodie E.L."/>
            <person name="Williams K.H."/>
            <person name="Hubbard S.S."/>
            <person name="Banfield J.F."/>
        </authorList>
    </citation>
    <scope>NUCLEOTIDE SEQUENCE [LARGE SCALE GENOMIC DNA]</scope>
</reference>
<proteinExistence type="predicted"/>
<evidence type="ECO:0000256" key="2">
    <source>
        <dbReference type="PROSITE-ProRule" id="PRU00464"/>
    </source>
</evidence>
<evidence type="ECO:0000256" key="1">
    <source>
        <dbReference type="PIRSR" id="PIRSR601310-1"/>
    </source>
</evidence>
<comment type="caution">
    <text evidence="2">Lacks conserved residue(s) required for the propagation of feature annotation.</text>
</comment>
<feature type="active site" description="Tele-AMP-histidine intermediate" evidence="1">
    <location>
        <position position="92"/>
    </location>
</feature>
<gene>
    <name evidence="4" type="ORF">A2531_07325</name>
</gene>
<name>A0A1F5TMD1_9BACT</name>
<feature type="domain" description="HIT" evidence="3">
    <location>
        <begin position="5"/>
        <end position="105"/>
    </location>
</feature>
<dbReference type="Proteomes" id="UP000177579">
    <property type="component" value="Unassembled WGS sequence"/>
</dbReference>
<dbReference type="PROSITE" id="PS51084">
    <property type="entry name" value="HIT_2"/>
    <property type="match status" value="1"/>
</dbReference>
<organism evidence="4 5">
    <name type="scientific">Candidatus Falkowbacteria bacterium RIFOXYD2_FULL_34_120</name>
    <dbReference type="NCBI Taxonomy" id="1798007"/>
    <lineage>
        <taxon>Bacteria</taxon>
        <taxon>Candidatus Falkowiibacteriota</taxon>
    </lineage>
</organism>
<dbReference type="PANTHER" id="PTHR46648:SF1">
    <property type="entry name" value="ADENOSINE 5'-MONOPHOSPHORAMIDASE HNT1"/>
    <property type="match status" value="1"/>
</dbReference>
<evidence type="ECO:0000259" key="3">
    <source>
        <dbReference type="PROSITE" id="PS51084"/>
    </source>
</evidence>
<dbReference type="InterPro" id="IPR011146">
    <property type="entry name" value="HIT-like"/>
</dbReference>
<protein>
    <recommendedName>
        <fullName evidence="3">HIT domain-containing protein</fullName>
    </recommendedName>
</protein>
<dbReference type="AlphaFoldDB" id="A0A1F5TMD1"/>
<dbReference type="PANTHER" id="PTHR46648">
    <property type="entry name" value="HIT FAMILY PROTEIN 1"/>
    <property type="match status" value="1"/>
</dbReference>
<dbReference type="EMBL" id="MFGO01000038">
    <property type="protein sequence ID" value="OGF40009.1"/>
    <property type="molecule type" value="Genomic_DNA"/>
</dbReference>